<evidence type="ECO:0000259" key="9">
    <source>
        <dbReference type="Pfam" id="PF01370"/>
    </source>
</evidence>
<dbReference type="EC" id="1.1.1.234" evidence="4"/>
<gene>
    <name evidence="10" type="ORF">BHM03_00061547</name>
</gene>
<reference evidence="10" key="1">
    <citation type="journal article" date="2018" name="Data Brief">
        <title>Genome sequence data from 17 accessions of Ensete ventricosum, a staple food crop for millions in Ethiopia.</title>
        <authorList>
            <person name="Yemataw Z."/>
            <person name="Muzemil S."/>
            <person name="Ambachew D."/>
            <person name="Tripathi L."/>
            <person name="Tesfaye K."/>
            <person name="Chala A."/>
            <person name="Farbos A."/>
            <person name="O'Neill P."/>
            <person name="Moore K."/>
            <person name="Grant M."/>
            <person name="Studholme D.J."/>
        </authorList>
    </citation>
    <scope>NUCLEOTIDE SEQUENCE [LARGE SCALE GENOMIC DNA]</scope>
    <source>
        <tissue evidence="10">Leaf</tissue>
    </source>
</reference>
<evidence type="ECO:0000256" key="7">
    <source>
        <dbReference type="ARBA" id="ARBA00048870"/>
    </source>
</evidence>
<feature type="domain" description="NAD-dependent epimerase/dehydratase" evidence="9">
    <location>
        <begin position="25"/>
        <end position="181"/>
    </location>
</feature>
<dbReference type="Gene3D" id="3.40.50.720">
    <property type="entry name" value="NAD(P)-binding Rossmann-like Domain"/>
    <property type="match status" value="1"/>
</dbReference>
<comment type="catalytic activity">
    <reaction evidence="8">
        <text>a (2R,3S,4S)-leucoanthocyanidin + NADP(+) = a (2R,3R)-dihydroflavonol + NADPH + H(+)</text>
        <dbReference type="Rhea" id="RHEA:54444"/>
        <dbReference type="ChEBI" id="CHEBI:15378"/>
        <dbReference type="ChEBI" id="CHEBI:57783"/>
        <dbReference type="ChEBI" id="CHEBI:58349"/>
        <dbReference type="ChEBI" id="CHEBI:138176"/>
        <dbReference type="ChEBI" id="CHEBI:138188"/>
        <dbReference type="EC" id="1.1.1.219"/>
    </reaction>
</comment>
<dbReference type="Proteomes" id="UP000290560">
    <property type="component" value="Unassembled WGS sequence"/>
</dbReference>
<organism evidence="10">
    <name type="scientific">Ensete ventricosum</name>
    <name type="common">Abyssinian banana</name>
    <name type="synonym">Musa ensete</name>
    <dbReference type="NCBI Taxonomy" id="4639"/>
    <lineage>
        <taxon>Eukaryota</taxon>
        <taxon>Viridiplantae</taxon>
        <taxon>Streptophyta</taxon>
        <taxon>Embryophyta</taxon>
        <taxon>Tracheophyta</taxon>
        <taxon>Spermatophyta</taxon>
        <taxon>Magnoliopsida</taxon>
        <taxon>Liliopsida</taxon>
        <taxon>Zingiberales</taxon>
        <taxon>Musaceae</taxon>
        <taxon>Ensete</taxon>
    </lineage>
</organism>
<comment type="catalytic activity">
    <reaction evidence="7">
        <text>(2S)-flavan-4-ol + NADP(+) = (2S)-flavanone + NADPH + H(+)</text>
        <dbReference type="Rhea" id="RHEA:11228"/>
        <dbReference type="ChEBI" id="CHEBI:15378"/>
        <dbReference type="ChEBI" id="CHEBI:15605"/>
        <dbReference type="ChEBI" id="CHEBI:15606"/>
        <dbReference type="ChEBI" id="CHEBI:57783"/>
        <dbReference type="ChEBI" id="CHEBI:58349"/>
        <dbReference type="EC" id="1.1.1.234"/>
    </reaction>
</comment>
<name>A0A445MMT6_ENSVE</name>
<proteinExistence type="inferred from homology"/>
<dbReference type="GO" id="GO:0045552">
    <property type="term" value="F:dihydroflavanol 4-reductase activity"/>
    <property type="evidence" value="ECO:0007669"/>
    <property type="project" value="UniProtKB-EC"/>
</dbReference>
<evidence type="ECO:0000256" key="8">
    <source>
        <dbReference type="ARBA" id="ARBA00049132"/>
    </source>
</evidence>
<evidence type="ECO:0000313" key="10">
    <source>
        <dbReference type="EMBL" id="RZR75556.1"/>
    </source>
</evidence>
<protein>
    <recommendedName>
        <fullName evidence="6">Flavanone 4-reductase</fullName>
        <ecNumber evidence="5">1.1.1.219</ecNumber>
        <ecNumber evidence="4">1.1.1.234</ecNumber>
    </recommendedName>
</protein>
<dbReference type="GO" id="GO:0047890">
    <property type="term" value="F:flavanone 4-reductase activity"/>
    <property type="evidence" value="ECO:0007669"/>
    <property type="project" value="UniProtKB-EC"/>
</dbReference>
<dbReference type="EMBL" id="KV876943">
    <property type="protein sequence ID" value="RZR75556.1"/>
    <property type="molecule type" value="Genomic_DNA"/>
</dbReference>
<comment type="similarity">
    <text evidence="3">Belongs to the NAD(P)-dependent epimerase/dehydratase family. Dihydroflavonol-4-reductase subfamily.</text>
</comment>
<dbReference type="CDD" id="cd08958">
    <property type="entry name" value="FR_SDR_e"/>
    <property type="match status" value="1"/>
</dbReference>
<feature type="non-terminal residue" evidence="10">
    <location>
        <position position="1"/>
    </location>
</feature>
<dbReference type="SUPFAM" id="SSF51735">
    <property type="entry name" value="NAD(P)-binding Rossmann-fold domains"/>
    <property type="match status" value="1"/>
</dbReference>
<dbReference type="AlphaFoldDB" id="A0A445MMT6"/>
<dbReference type="EC" id="1.1.1.219" evidence="5"/>
<dbReference type="InterPro" id="IPR050425">
    <property type="entry name" value="NAD(P)_dehydrat-like"/>
</dbReference>
<dbReference type="Pfam" id="PF01370">
    <property type="entry name" value="Epimerase"/>
    <property type="match status" value="1"/>
</dbReference>
<keyword evidence="2" id="KW-0284">Flavonoid biosynthesis</keyword>
<evidence type="ECO:0000256" key="2">
    <source>
        <dbReference type="ARBA" id="ARBA00023241"/>
    </source>
</evidence>
<dbReference type="InterPro" id="IPR001509">
    <property type="entry name" value="Epimerase_deHydtase"/>
</dbReference>
<evidence type="ECO:0000256" key="6">
    <source>
        <dbReference type="ARBA" id="ARBA00042087"/>
    </source>
</evidence>
<keyword evidence="1" id="KW-0560">Oxidoreductase</keyword>
<evidence type="ECO:0000256" key="5">
    <source>
        <dbReference type="ARBA" id="ARBA00039057"/>
    </source>
</evidence>
<evidence type="ECO:0000256" key="1">
    <source>
        <dbReference type="ARBA" id="ARBA00023002"/>
    </source>
</evidence>
<dbReference type="PANTHER" id="PTHR10366">
    <property type="entry name" value="NAD DEPENDENT EPIMERASE/DEHYDRATASE"/>
    <property type="match status" value="1"/>
</dbReference>
<evidence type="ECO:0000256" key="3">
    <source>
        <dbReference type="ARBA" id="ARBA00023445"/>
    </source>
</evidence>
<dbReference type="PANTHER" id="PTHR10366:SF564">
    <property type="entry name" value="STEROL-4-ALPHA-CARBOXYLATE 3-DEHYDROGENASE, DECARBOXYLATING"/>
    <property type="match status" value="1"/>
</dbReference>
<evidence type="ECO:0000256" key="4">
    <source>
        <dbReference type="ARBA" id="ARBA00039055"/>
    </source>
</evidence>
<dbReference type="FunFam" id="3.40.50.720:FF:000085">
    <property type="entry name" value="Dihydroflavonol reductase"/>
    <property type="match status" value="1"/>
</dbReference>
<dbReference type="GO" id="GO:0009813">
    <property type="term" value="P:flavonoid biosynthetic process"/>
    <property type="evidence" value="ECO:0007669"/>
    <property type="project" value="UniProtKB-KW"/>
</dbReference>
<sequence length="311" mass="35676">VVTGASGYIGTWLVMKLLQKGFVNEIIKPTVDGVLSIMRSCKEAGTVRRVVFTSSAGTVNMQEQQQPQYDESSWSDIDFCRRVKMTGWMHFVSKSLAEKAACEFARENGIELIIIIPTLVVGRFITTTMPPSMITALIRSSMHPCITGNEAHYSILKQVQLVHLDDLCDTHVFLYEHPDANGRYICSSHDATIYDLAKMFRERYPQYNIPQRFEGIDEKIERVHFSSKKITDLGYKFRYTLKDMFDAAIESCWEKHLIPLQTAEEQCSEVGKPLPLATEIPSELSEQKVLMIRWRHSVMYQTLHDFFSFLV</sequence>
<accession>A0A445MMT6</accession>
<dbReference type="InterPro" id="IPR036291">
    <property type="entry name" value="NAD(P)-bd_dom_sf"/>
</dbReference>